<name>A0ABY1ZMR4_9GAMM</name>
<dbReference type="EMBL" id="SJDL01000008">
    <property type="protein sequence ID" value="TBW57444.1"/>
    <property type="molecule type" value="Genomic_DNA"/>
</dbReference>
<gene>
    <name evidence="2" type="ORF">EZI54_07230</name>
</gene>
<evidence type="ECO:0000313" key="3">
    <source>
        <dbReference type="Proteomes" id="UP000313645"/>
    </source>
</evidence>
<proteinExistence type="predicted"/>
<reference evidence="2 3" key="1">
    <citation type="submission" date="2019-02" db="EMBL/GenBank/DDBJ databases">
        <title>Marinobacter halodurans sp. nov., a marine bacterium isolated from sea tidal flat.</title>
        <authorList>
            <person name="Yoo Y."/>
            <person name="Lee D.W."/>
            <person name="Kim B.S."/>
            <person name="Kim J.-J."/>
        </authorList>
    </citation>
    <scope>NUCLEOTIDE SEQUENCE [LARGE SCALE GENOMIC DNA]</scope>
    <source>
        <strain evidence="2 3">YJ-S3-2</strain>
    </source>
</reference>
<comment type="caution">
    <text evidence="2">The sequence shown here is derived from an EMBL/GenBank/DDBJ whole genome shotgun (WGS) entry which is preliminary data.</text>
</comment>
<protein>
    <submittedName>
        <fullName evidence="2">Uncharacterized protein</fullName>
    </submittedName>
</protein>
<evidence type="ECO:0000256" key="1">
    <source>
        <dbReference type="SAM" id="MobiDB-lite"/>
    </source>
</evidence>
<sequence length="194" mass="20975">MTDKTSWRDRLKDLGKKTAQFWVEDGQYIASAPNRSREVSANIAATMTMVSLGVATAYAHSKAGEHFQWKETVDNALLVAEAVGVYGVGALVGTRLSKVKEEAFGASPVTRSPSIADEGRLKEKVGELFKAMESDPTARAEVINILQTESGREMFLNAVETEPAEKAAARLVSAARSHDMDFDDPEPETGPSLS</sequence>
<accession>A0ABY1ZMR4</accession>
<feature type="region of interest" description="Disordered" evidence="1">
    <location>
        <begin position="169"/>
        <end position="194"/>
    </location>
</feature>
<keyword evidence="3" id="KW-1185">Reference proteome</keyword>
<dbReference type="Proteomes" id="UP000313645">
    <property type="component" value="Unassembled WGS sequence"/>
</dbReference>
<organism evidence="2 3">
    <name type="scientific">Marinobacter halodurans</name>
    <dbReference type="NCBI Taxonomy" id="2528979"/>
    <lineage>
        <taxon>Bacteria</taxon>
        <taxon>Pseudomonadati</taxon>
        <taxon>Pseudomonadota</taxon>
        <taxon>Gammaproteobacteria</taxon>
        <taxon>Pseudomonadales</taxon>
        <taxon>Marinobacteraceae</taxon>
        <taxon>Marinobacter</taxon>
    </lineage>
</organism>
<dbReference type="RefSeq" id="WP_131480508.1">
    <property type="nucleotide sequence ID" value="NZ_SJDL01000008.1"/>
</dbReference>
<evidence type="ECO:0000313" key="2">
    <source>
        <dbReference type="EMBL" id="TBW57444.1"/>
    </source>
</evidence>